<sequence length="907" mass="105170">MEQAIPSLNKAVETTLKVIKEVEKKALLDVQDLQSSNYSEVINQNNWTDSSKKQSEEIRKQNIVEAKLLKESPTFLRIDAEDIDGNYAHTFYIAPAIVGRLSSCTKNNQTHIVSIKSPLGKISSLNFEDEFTFDGVDYYISRKIRYTPAKLQNDDWDGFSVNIIADQNQPILIDKLSELLNLSTDEDFQKLAAEVLKYSQTVDGQLKQLQINLRDTISLREQAILDKQQSEIFRKPISAQIILLGPPGTGKTTTLIKRLGLKIYNERENFLPEEQNILSKLGKNSFDQWLMFTPSDLLKGYLKEAFNAEGIATYKKIHLWKDFAGDLARQDFKILNRPDFKSGFTLEKQNEFVQQSVIENPLEWIESFVVYLDGKLTIELKKGHEILEKYNINLVNNLTVEISSIVNSESKIEEKYRKLFEYQKKVQAAVKIEKEYSNKITQEELNLLSNRHSGILENFKIFLKSIQANDNSHEDVDDEFDMDDEEELSLSETEINSEYKKFLRSYARQLFQKQKIDPNSKVGKIAEWLGEKLPNQEQLELLGKSATIQNSLNRFINSYTKYYKSIVKNYKQFRRQKQFDKFYTEGIVINKISYAEIDFLLFVFITRMKYLISQNYIKNNIEHIRDINYIQQNVFVDQVVVDEATDFSALELACMQRLSRPEINAFVACGDFNQRLEGKGIKNKELLQWISPSIELQYINTTYRQTCSLNEFSHHLLTLMEDYDDKSKAELPKHSILFKGMKPTMLENGKNFANSLSWVSERIEEIEILVNKHQQIAKMPTIVILTKTDDDVDNVAEILDEYLSEINHSAVPCKNGQIWGNENAIKVCSIKYIKGLEFEAVFFLDVDEMIKTYPDLYQKYLYVGSTRAATFLGLTFQEELPLEMEPLRSLFAESWSLEELENSMERK</sequence>
<dbReference type="Proteomes" id="UP000829756">
    <property type="component" value="Chromosome"/>
</dbReference>
<evidence type="ECO:0000313" key="2">
    <source>
        <dbReference type="EMBL" id="TCO99884.1"/>
    </source>
</evidence>
<evidence type="ECO:0000313" key="5">
    <source>
        <dbReference type="Proteomes" id="UP000829756"/>
    </source>
</evidence>
<dbReference type="Gene3D" id="3.40.50.300">
    <property type="entry name" value="P-loop containing nucleotide triphosphate hydrolases"/>
    <property type="match status" value="2"/>
</dbReference>
<organism evidence="3 5">
    <name type="scientific">Uruburuella suis</name>
    <dbReference type="NCBI Taxonomy" id="252130"/>
    <lineage>
        <taxon>Bacteria</taxon>
        <taxon>Pseudomonadati</taxon>
        <taxon>Pseudomonadota</taxon>
        <taxon>Betaproteobacteria</taxon>
        <taxon>Neisseriales</taxon>
        <taxon>Neisseriaceae</taxon>
        <taxon>Uruburuella</taxon>
    </lineage>
</organism>
<dbReference type="Proteomes" id="UP000294721">
    <property type="component" value="Unassembled WGS sequence"/>
</dbReference>
<dbReference type="Pfam" id="PF13538">
    <property type="entry name" value="UvrD_C_2"/>
    <property type="match status" value="1"/>
</dbReference>
<dbReference type="EMBL" id="SLXE01000039">
    <property type="protein sequence ID" value="TCO99884.1"/>
    <property type="molecule type" value="Genomic_DNA"/>
</dbReference>
<dbReference type="InterPro" id="IPR027417">
    <property type="entry name" value="P-loop_NTPase"/>
</dbReference>
<evidence type="ECO:0000313" key="3">
    <source>
        <dbReference type="EMBL" id="UOO79416.1"/>
    </source>
</evidence>
<reference evidence="3" key="3">
    <citation type="journal article" date="2022" name="Res Sq">
        <title>Evolution of multicellular longitudinally dividing oral cavity symbionts (Neisseriaceae).</title>
        <authorList>
            <person name="Nyongesa S."/>
            <person name="Weber P."/>
            <person name="Bernet E."/>
            <person name="Pullido F."/>
            <person name="Nieckarz M."/>
            <person name="Delaby M."/>
            <person name="Nieves C."/>
            <person name="Viehboeck T."/>
            <person name="Krause N."/>
            <person name="Rivera-Millot A."/>
            <person name="Nakamura A."/>
            <person name="Vischer N."/>
            <person name="VanNieuwenhze M."/>
            <person name="Brun Y."/>
            <person name="Cava F."/>
            <person name="Bulgheresi S."/>
            <person name="Veyrier F."/>
        </authorList>
    </citation>
    <scope>NUCLEOTIDE SEQUENCE</scope>
    <source>
        <strain evidence="3">1258/02</strain>
    </source>
</reference>
<protein>
    <recommendedName>
        <fullName evidence="1">UvrD-like helicase C-terminal domain-containing protein</fullName>
    </recommendedName>
</protein>
<reference evidence="2 4" key="1">
    <citation type="submission" date="2019-03" db="EMBL/GenBank/DDBJ databases">
        <title>Genomic Encyclopedia of Type Strains, Phase IV (KMG-IV): sequencing the most valuable type-strain genomes for metagenomic binning, comparative biology and taxonomic classification.</title>
        <authorList>
            <person name="Goeker M."/>
        </authorList>
    </citation>
    <scope>NUCLEOTIDE SEQUENCE [LARGE SCALE GENOMIC DNA]</scope>
    <source>
        <strain evidence="2 4">DSM 17474</strain>
    </source>
</reference>
<gene>
    <name evidence="2" type="ORF">EV680_1399</name>
    <name evidence="3" type="ORF">LVJ78_12195</name>
</gene>
<dbReference type="SUPFAM" id="SSF52540">
    <property type="entry name" value="P-loop containing nucleoside triphosphate hydrolases"/>
    <property type="match status" value="1"/>
</dbReference>
<evidence type="ECO:0000259" key="1">
    <source>
        <dbReference type="Pfam" id="PF13538"/>
    </source>
</evidence>
<accession>A0AAE9GUT6</accession>
<dbReference type="InterPro" id="IPR027785">
    <property type="entry name" value="UvrD-like_helicase_C"/>
</dbReference>
<proteinExistence type="predicted"/>
<name>A0AAE9GUT6_9NEIS</name>
<reference evidence="3" key="2">
    <citation type="submission" date="2021-12" db="EMBL/GenBank/DDBJ databases">
        <authorList>
            <person name="Veyrier F.J."/>
        </authorList>
    </citation>
    <scope>NUCLEOTIDE SEQUENCE</scope>
    <source>
        <strain evidence="3">1258/02</strain>
    </source>
</reference>
<dbReference type="EMBL" id="CP091507">
    <property type="protein sequence ID" value="UOO79416.1"/>
    <property type="molecule type" value="Genomic_DNA"/>
</dbReference>
<keyword evidence="4" id="KW-1185">Reference proteome</keyword>
<dbReference type="RefSeq" id="WP_132954763.1">
    <property type="nucleotide sequence ID" value="NZ_CP091507.1"/>
</dbReference>
<dbReference type="KEGG" id="usu:LVJ78_12195"/>
<evidence type="ECO:0000313" key="4">
    <source>
        <dbReference type="Proteomes" id="UP000294721"/>
    </source>
</evidence>
<dbReference type="AlphaFoldDB" id="A0AAE9GUT6"/>
<feature type="domain" description="UvrD-like helicase C-terminal" evidence="1">
    <location>
        <begin position="828"/>
        <end position="874"/>
    </location>
</feature>